<dbReference type="InterPro" id="IPR045527">
    <property type="entry name" value="DUF6470"/>
</dbReference>
<evidence type="ECO:0008006" key="3">
    <source>
        <dbReference type="Google" id="ProtNLM"/>
    </source>
</evidence>
<name>A0A1H9TS34_9BACI</name>
<dbReference type="AlphaFoldDB" id="A0A1H9TS34"/>
<dbReference type="STRING" id="1464123.SAMN05444126_11111"/>
<proteinExistence type="predicted"/>
<accession>A0A1H9TS34</accession>
<organism evidence="1 2">
    <name type="scientific">Salisediminibacterium halotolerans</name>
    <dbReference type="NCBI Taxonomy" id="517425"/>
    <lineage>
        <taxon>Bacteria</taxon>
        <taxon>Bacillati</taxon>
        <taxon>Bacillota</taxon>
        <taxon>Bacilli</taxon>
        <taxon>Bacillales</taxon>
        <taxon>Bacillaceae</taxon>
        <taxon>Salisediminibacterium</taxon>
    </lineage>
</organism>
<dbReference type="Proteomes" id="UP000199318">
    <property type="component" value="Unassembled WGS sequence"/>
</dbReference>
<sequence>MEMPRLQIDSTPVKLGLETHEPPLEMAQRDADVRISTDLHGAFHLEHYDPQLSIDQSAAFADADLKGPLQRTAEHAARAQQSALQYVAETARHGEMLKRIEDGVEAIPEIAREKGARAPKDVNYAQVPTGTEKVQIDFAPGGVNFHIERAEAQFDVETHDVELRIPRWETNTYVEQKNQLHISVAGSHVNRQL</sequence>
<gene>
    <name evidence="1" type="ORF">SAMN05444126_11111</name>
</gene>
<evidence type="ECO:0000313" key="2">
    <source>
        <dbReference type="Proteomes" id="UP000199318"/>
    </source>
</evidence>
<comment type="caution">
    <text evidence="1">The sequence shown here is derived from an EMBL/GenBank/DDBJ whole genome shotgun (WGS) entry which is preliminary data.</text>
</comment>
<dbReference type="RefSeq" id="WP_093072811.1">
    <property type="nucleotide sequence ID" value="NZ_FOGV01000011.1"/>
</dbReference>
<protein>
    <recommendedName>
        <fullName evidence="3">YviE</fullName>
    </recommendedName>
</protein>
<reference evidence="2" key="1">
    <citation type="submission" date="2016-10" db="EMBL/GenBank/DDBJ databases">
        <authorList>
            <person name="de Groot N.N."/>
        </authorList>
    </citation>
    <scope>NUCLEOTIDE SEQUENCE [LARGE SCALE GENOMIC DNA]</scope>
    <source>
        <strain evidence="2">10nlg</strain>
    </source>
</reference>
<dbReference type="EMBL" id="FOGV01000011">
    <property type="protein sequence ID" value="SES00035.1"/>
    <property type="molecule type" value="Genomic_DNA"/>
</dbReference>
<dbReference type="OrthoDB" id="2112831at2"/>
<keyword evidence="2" id="KW-1185">Reference proteome</keyword>
<evidence type="ECO:0000313" key="1">
    <source>
        <dbReference type="EMBL" id="SES00035.1"/>
    </source>
</evidence>
<dbReference type="Pfam" id="PF20074">
    <property type="entry name" value="DUF6470"/>
    <property type="match status" value="1"/>
</dbReference>